<keyword evidence="13" id="KW-1185">Reference proteome</keyword>
<dbReference type="InterPro" id="IPR002550">
    <property type="entry name" value="CNNM"/>
</dbReference>
<dbReference type="InterPro" id="IPR046342">
    <property type="entry name" value="CBS_dom_sf"/>
</dbReference>
<dbReference type="Gene3D" id="3.10.580.10">
    <property type="entry name" value="CBS-domain"/>
    <property type="match status" value="1"/>
</dbReference>
<dbReference type="InterPro" id="IPR036318">
    <property type="entry name" value="FAD-bd_PCMH-like_sf"/>
</dbReference>
<evidence type="ECO:0000256" key="3">
    <source>
        <dbReference type="ARBA" id="ARBA00022737"/>
    </source>
</evidence>
<evidence type="ECO:0000256" key="5">
    <source>
        <dbReference type="ARBA" id="ARBA00023122"/>
    </source>
</evidence>
<dbReference type="Pfam" id="PF00571">
    <property type="entry name" value="CBS"/>
    <property type="match status" value="2"/>
</dbReference>
<dbReference type="FunFam" id="3.10.580.10:FF:000002">
    <property type="entry name" value="Magnesium/cobalt efflux protein CorC"/>
    <property type="match status" value="1"/>
</dbReference>
<dbReference type="InterPro" id="IPR000644">
    <property type="entry name" value="CBS_dom"/>
</dbReference>
<feature type="transmembrane region" description="Helical" evidence="9">
    <location>
        <begin position="127"/>
        <end position="148"/>
    </location>
</feature>
<evidence type="ECO:0000256" key="4">
    <source>
        <dbReference type="ARBA" id="ARBA00022989"/>
    </source>
</evidence>
<dbReference type="PROSITE" id="PS51371">
    <property type="entry name" value="CBS"/>
    <property type="match status" value="2"/>
</dbReference>
<dbReference type="STRING" id="1307761.L21SP2_3252"/>
<dbReference type="PATRIC" id="fig|1307761.3.peg.3241"/>
<evidence type="ECO:0000259" key="11">
    <source>
        <dbReference type="PROSITE" id="PS51846"/>
    </source>
</evidence>
<name>V5WL97_9SPIO</name>
<dbReference type="EMBL" id="CP006939">
    <property type="protein sequence ID" value="AHC16592.1"/>
    <property type="molecule type" value="Genomic_DNA"/>
</dbReference>
<evidence type="ECO:0000256" key="2">
    <source>
        <dbReference type="ARBA" id="ARBA00022692"/>
    </source>
</evidence>
<dbReference type="InterPro" id="IPR005170">
    <property type="entry name" value="Transptr-assoc_dom"/>
</dbReference>
<evidence type="ECO:0008006" key="14">
    <source>
        <dbReference type="Google" id="ProtNLM"/>
    </source>
</evidence>
<gene>
    <name evidence="12" type="ORF">L21SP2_3252</name>
</gene>
<feature type="domain" description="CBS" evidence="10">
    <location>
        <begin position="201"/>
        <end position="261"/>
    </location>
</feature>
<evidence type="ECO:0000256" key="9">
    <source>
        <dbReference type="SAM" id="Phobius"/>
    </source>
</evidence>
<organism evidence="12 13">
    <name type="scientific">Salinispira pacifica</name>
    <dbReference type="NCBI Taxonomy" id="1307761"/>
    <lineage>
        <taxon>Bacteria</taxon>
        <taxon>Pseudomonadati</taxon>
        <taxon>Spirochaetota</taxon>
        <taxon>Spirochaetia</taxon>
        <taxon>Spirochaetales</taxon>
        <taxon>Spirochaetaceae</taxon>
        <taxon>Salinispira</taxon>
    </lineage>
</organism>
<dbReference type="Gene3D" id="3.30.465.10">
    <property type="match status" value="1"/>
</dbReference>
<evidence type="ECO:0000313" key="13">
    <source>
        <dbReference type="Proteomes" id="UP000018680"/>
    </source>
</evidence>
<dbReference type="PANTHER" id="PTHR22777">
    <property type="entry name" value="HEMOLYSIN-RELATED"/>
    <property type="match status" value="1"/>
</dbReference>
<dbReference type="InterPro" id="IPR016169">
    <property type="entry name" value="FAD-bd_PCMH_sub2"/>
</dbReference>
<dbReference type="Pfam" id="PF01595">
    <property type="entry name" value="CNNM"/>
    <property type="match status" value="1"/>
</dbReference>
<evidence type="ECO:0000256" key="7">
    <source>
        <dbReference type="PROSITE-ProRule" id="PRU00703"/>
    </source>
</evidence>
<dbReference type="GO" id="GO:0005886">
    <property type="term" value="C:plasma membrane"/>
    <property type="evidence" value="ECO:0007669"/>
    <property type="project" value="TreeGrafter"/>
</dbReference>
<dbReference type="HOGENOM" id="CLU_015237_4_1_12"/>
<evidence type="ECO:0000256" key="8">
    <source>
        <dbReference type="PROSITE-ProRule" id="PRU01193"/>
    </source>
</evidence>
<dbReference type="SMART" id="SM00116">
    <property type="entry name" value="CBS"/>
    <property type="match status" value="2"/>
</dbReference>
<dbReference type="OrthoDB" id="9798188at2"/>
<reference evidence="12 13" key="1">
    <citation type="journal article" date="2015" name="Stand. Genomic Sci.">
        <title>Complete genome sequence and description of Salinispira pacifica gen. nov., sp. nov., a novel spirochaete isolated form a hypersaline microbial mat.</title>
        <authorList>
            <person name="Ben Hania W."/>
            <person name="Joseph M."/>
            <person name="Schumann P."/>
            <person name="Bunk B."/>
            <person name="Fiebig A."/>
            <person name="Sproer C."/>
            <person name="Klenk H.P."/>
            <person name="Fardeau M.L."/>
            <person name="Spring S."/>
        </authorList>
    </citation>
    <scope>NUCLEOTIDE SEQUENCE [LARGE SCALE GENOMIC DNA]</scope>
    <source>
        <strain evidence="12 13">L21-RPul-D2</strain>
    </source>
</reference>
<dbReference type="SUPFAM" id="SSF56176">
    <property type="entry name" value="FAD-binding/transporter-associated domain-like"/>
    <property type="match status" value="1"/>
</dbReference>
<dbReference type="SMART" id="SM01091">
    <property type="entry name" value="CorC_HlyC"/>
    <property type="match status" value="1"/>
</dbReference>
<feature type="domain" description="CNNM transmembrane" evidence="11">
    <location>
        <begin position="1"/>
        <end position="182"/>
    </location>
</feature>
<keyword evidence="6 8" id="KW-0472">Membrane</keyword>
<feature type="transmembrane region" description="Helical" evidence="9">
    <location>
        <begin position="87"/>
        <end position="107"/>
    </location>
</feature>
<dbReference type="AlphaFoldDB" id="V5WL97"/>
<dbReference type="CDD" id="cd04590">
    <property type="entry name" value="CBS_pair_CorC_HlyC_assoc"/>
    <property type="match status" value="1"/>
</dbReference>
<evidence type="ECO:0000259" key="10">
    <source>
        <dbReference type="PROSITE" id="PS51371"/>
    </source>
</evidence>
<keyword evidence="4 8" id="KW-1133">Transmembrane helix</keyword>
<keyword evidence="5 7" id="KW-0129">CBS domain</keyword>
<comment type="subcellular location">
    <subcellularLocation>
        <location evidence="1">Membrane</location>
        <topology evidence="1">Multi-pass membrane protein</topology>
    </subcellularLocation>
</comment>
<proteinExistence type="predicted"/>
<dbReference type="InterPro" id="IPR044751">
    <property type="entry name" value="Ion_transp-like_CBS"/>
</dbReference>
<keyword evidence="3" id="KW-0677">Repeat</keyword>
<protein>
    <recommendedName>
        <fullName evidence="14">Magnesium and cobalt efflux protein CorC</fullName>
    </recommendedName>
</protein>
<dbReference type="Pfam" id="PF03471">
    <property type="entry name" value="CorC_HlyC"/>
    <property type="match status" value="1"/>
</dbReference>
<feature type="domain" description="CBS" evidence="10">
    <location>
        <begin position="266"/>
        <end position="323"/>
    </location>
</feature>
<evidence type="ECO:0000256" key="1">
    <source>
        <dbReference type="ARBA" id="ARBA00004141"/>
    </source>
</evidence>
<dbReference type="GO" id="GO:0050660">
    <property type="term" value="F:flavin adenine dinucleotide binding"/>
    <property type="evidence" value="ECO:0007669"/>
    <property type="project" value="InterPro"/>
</dbReference>
<keyword evidence="2 8" id="KW-0812">Transmembrane</keyword>
<accession>V5WL97</accession>
<sequence>MIASLAGLLVLLFLSGFFSSSETAFTSLTVMQIQGLKKRFSRRGKTVENLHLHPDKLLTTILIGNNLVNIAISVISSELTIRLFGSTALGVTTGVLTMLILIFGEVLPKQFAIRNNELICVYTADVIKLLSVMFMPVIWFINGFSRILSRFGSMEKRSHFTLDNILHMVKHAETIGILENYKSRMVKSVFRFSDVTVHSIMTHRKNVFSLEQGLSIREALPRIAERGFSRVPVYEGHEENIVGVVLEKDLIRLSAKGEIDGTLADVLIEPVFIPETWRIHRVFRRLKEEILNLAVVLDEYGGLAGIVTMEDLVEEIIGELYDEDEEPDGAKILKSSKEGWYRIQGDTPIHVLEDVIGTEIPHDRNSETVSGYVLEQLAGLPVNGQKIETRIGTFVIQSMSSKQVQYMRYLPRIQESEEEEPV</sequence>
<evidence type="ECO:0000313" key="12">
    <source>
        <dbReference type="EMBL" id="AHC16592.1"/>
    </source>
</evidence>
<evidence type="ECO:0000256" key="6">
    <source>
        <dbReference type="ARBA" id="ARBA00023136"/>
    </source>
</evidence>
<dbReference type="Proteomes" id="UP000018680">
    <property type="component" value="Chromosome"/>
</dbReference>
<dbReference type="SUPFAM" id="SSF54631">
    <property type="entry name" value="CBS-domain pair"/>
    <property type="match status" value="1"/>
</dbReference>
<dbReference type="KEGG" id="slr:L21SP2_3252"/>
<dbReference type="PANTHER" id="PTHR22777:SF17">
    <property type="entry name" value="UPF0053 PROTEIN SLL0260"/>
    <property type="match status" value="1"/>
</dbReference>
<dbReference type="RefSeq" id="WP_024269485.1">
    <property type="nucleotide sequence ID" value="NC_023035.1"/>
</dbReference>
<dbReference type="PROSITE" id="PS51846">
    <property type="entry name" value="CNNM"/>
    <property type="match status" value="1"/>
</dbReference>
<dbReference type="eggNOG" id="COG1253">
    <property type="taxonomic scope" value="Bacteria"/>
</dbReference>